<protein>
    <recommendedName>
        <fullName evidence="1">SGNH hydrolase-type esterase domain-containing protein</fullName>
    </recommendedName>
</protein>
<dbReference type="InterPro" id="IPR036514">
    <property type="entry name" value="SGNH_hydro_sf"/>
</dbReference>
<evidence type="ECO:0000259" key="1">
    <source>
        <dbReference type="Pfam" id="PF13472"/>
    </source>
</evidence>
<organism evidence="2">
    <name type="scientific">uncultured Sulfurovum sp</name>
    <dbReference type="NCBI Taxonomy" id="269237"/>
    <lineage>
        <taxon>Bacteria</taxon>
        <taxon>Pseudomonadati</taxon>
        <taxon>Campylobacterota</taxon>
        <taxon>Epsilonproteobacteria</taxon>
        <taxon>Campylobacterales</taxon>
        <taxon>Sulfurovaceae</taxon>
        <taxon>Sulfurovum</taxon>
        <taxon>environmental samples</taxon>
    </lineage>
</organism>
<dbReference type="Gene3D" id="3.40.50.1110">
    <property type="entry name" value="SGNH hydrolase"/>
    <property type="match status" value="1"/>
</dbReference>
<dbReference type="AlphaFoldDB" id="A0A6S6UAC6"/>
<dbReference type="InterPro" id="IPR051532">
    <property type="entry name" value="Ester_Hydrolysis_Enzymes"/>
</dbReference>
<sequence length="231" mass="25569">MWTLFVGIVFIAGCGGSGNQTETTTTQVENTTIDAEPASTDMLRVACIGDSITEGFALSDPTTQSYPAQLQTFIGDTVEVQNFGIKTRTVSRAGELSYWDTTQYQQSLSYNPDIVVIMLGTNDMQDVNIMYQDDIINDYGDLIASYRALESQPIVYICLPSPSFGIVRGITNARIKNILIPKIKEVSELNNVSVIDVYSLLNNKEELFPDTLHPNVEGARQIAQLVYQTIY</sequence>
<name>A0A6S6UAC6_9BACT</name>
<dbReference type="Pfam" id="PF13472">
    <property type="entry name" value="Lipase_GDSL_2"/>
    <property type="match status" value="1"/>
</dbReference>
<dbReference type="GO" id="GO:0004622">
    <property type="term" value="F:phosphatidylcholine lysophospholipase activity"/>
    <property type="evidence" value="ECO:0007669"/>
    <property type="project" value="TreeGrafter"/>
</dbReference>
<dbReference type="SUPFAM" id="SSF52266">
    <property type="entry name" value="SGNH hydrolase"/>
    <property type="match status" value="1"/>
</dbReference>
<feature type="domain" description="SGNH hydrolase-type esterase" evidence="1">
    <location>
        <begin position="47"/>
        <end position="220"/>
    </location>
</feature>
<evidence type="ECO:0000313" key="2">
    <source>
        <dbReference type="EMBL" id="CAA6823669.1"/>
    </source>
</evidence>
<accession>A0A6S6UAC6</accession>
<reference evidence="2" key="1">
    <citation type="submission" date="2020-01" db="EMBL/GenBank/DDBJ databases">
        <authorList>
            <person name="Meier V. D."/>
            <person name="Meier V D."/>
        </authorList>
    </citation>
    <scope>NUCLEOTIDE SEQUENCE</scope>
    <source>
        <strain evidence="2">HLG_WM_MAG_01</strain>
    </source>
</reference>
<gene>
    <name evidence="2" type="ORF">HELGO_WM962</name>
</gene>
<dbReference type="PANTHER" id="PTHR30383">
    <property type="entry name" value="THIOESTERASE 1/PROTEASE 1/LYSOPHOSPHOLIPASE L1"/>
    <property type="match status" value="1"/>
</dbReference>
<dbReference type="PANTHER" id="PTHR30383:SF5">
    <property type="entry name" value="SGNH HYDROLASE-TYPE ESTERASE DOMAIN-CONTAINING PROTEIN"/>
    <property type="match status" value="1"/>
</dbReference>
<dbReference type="InterPro" id="IPR013830">
    <property type="entry name" value="SGNH_hydro"/>
</dbReference>
<dbReference type="EMBL" id="CACVAS010000117">
    <property type="protein sequence ID" value="CAA6823669.1"/>
    <property type="molecule type" value="Genomic_DNA"/>
</dbReference>
<proteinExistence type="predicted"/>